<dbReference type="SUPFAM" id="SSF50182">
    <property type="entry name" value="Sm-like ribonucleoproteins"/>
    <property type="match status" value="1"/>
</dbReference>
<gene>
    <name evidence="1" type="ORF">Vbra_20537</name>
</gene>
<dbReference type="Proteomes" id="UP000041254">
    <property type="component" value="Unassembled WGS sequence"/>
</dbReference>
<dbReference type="InParanoid" id="A0A0G4ENB7"/>
<sequence length="163" mass="19283">MDTSPREAHQAAPPTKKPRRGWWKGRLWRKRLPTAWYRQLSLQQLYLESLVLERIIVELRNEVVVEGILESVERPFESCMIHMRDATMTRERRDGEDLVSEVEELELVTVSQSKIRYIRIPDDIEPFGRIKRYVGSVERGFQTRRLPGAREPLMPGHIDVWHP</sequence>
<name>A0A0G4ENB7_VITBC</name>
<protein>
    <recommendedName>
        <fullName evidence="3">LSM domain-containing protein</fullName>
    </recommendedName>
</protein>
<evidence type="ECO:0000313" key="2">
    <source>
        <dbReference type="Proteomes" id="UP000041254"/>
    </source>
</evidence>
<dbReference type="VEuPathDB" id="CryptoDB:Vbra_20537"/>
<keyword evidence="2" id="KW-1185">Reference proteome</keyword>
<evidence type="ECO:0000313" key="1">
    <source>
        <dbReference type="EMBL" id="CEL98519.1"/>
    </source>
</evidence>
<evidence type="ECO:0008006" key="3">
    <source>
        <dbReference type="Google" id="ProtNLM"/>
    </source>
</evidence>
<dbReference type="AlphaFoldDB" id="A0A0G4ENB7"/>
<dbReference type="Gene3D" id="2.30.30.100">
    <property type="match status" value="1"/>
</dbReference>
<dbReference type="InterPro" id="IPR010920">
    <property type="entry name" value="LSM_dom_sf"/>
</dbReference>
<accession>A0A0G4ENB7</accession>
<reference evidence="1 2" key="1">
    <citation type="submission" date="2014-11" db="EMBL/GenBank/DDBJ databases">
        <authorList>
            <person name="Zhu J."/>
            <person name="Qi W."/>
            <person name="Song R."/>
        </authorList>
    </citation>
    <scope>NUCLEOTIDE SEQUENCE [LARGE SCALE GENOMIC DNA]</scope>
</reference>
<proteinExistence type="predicted"/>
<organism evidence="1 2">
    <name type="scientific">Vitrella brassicaformis (strain CCMP3155)</name>
    <dbReference type="NCBI Taxonomy" id="1169540"/>
    <lineage>
        <taxon>Eukaryota</taxon>
        <taxon>Sar</taxon>
        <taxon>Alveolata</taxon>
        <taxon>Colpodellida</taxon>
        <taxon>Vitrellaceae</taxon>
        <taxon>Vitrella</taxon>
    </lineage>
</organism>
<dbReference type="EMBL" id="CDMY01000272">
    <property type="protein sequence ID" value="CEL98519.1"/>
    <property type="molecule type" value="Genomic_DNA"/>
</dbReference>